<dbReference type="Proteomes" id="UP000078560">
    <property type="component" value="Unassembled WGS sequence"/>
</dbReference>
<dbReference type="Proteomes" id="UP000078546">
    <property type="component" value="Unassembled WGS sequence"/>
</dbReference>
<proteinExistence type="predicted"/>
<sequence length="91" mass="10607">MSSPCTNTAQEKDEDQNEANKPDFSLSRVIARYRTNKVCFVKYWAAHWMVHWSMSQTTSEVEAKKCTCVLFSECPEFVLYFCTYVVHVRAP</sequence>
<reference evidence="4 5" key="2">
    <citation type="submission" date="2016-05" db="EMBL/GenBank/DDBJ databases">
        <authorList>
            <person name="Naeem Raeece"/>
        </authorList>
    </citation>
    <scope>NUCLEOTIDE SEQUENCE [LARGE SCALE GENOMIC DNA]</scope>
</reference>
<organism evidence="2 5">
    <name type="scientific">Plasmodium ovale curtisi</name>
    <dbReference type="NCBI Taxonomy" id="864141"/>
    <lineage>
        <taxon>Eukaryota</taxon>
        <taxon>Sar</taxon>
        <taxon>Alveolata</taxon>
        <taxon>Apicomplexa</taxon>
        <taxon>Aconoidasida</taxon>
        <taxon>Haemosporida</taxon>
        <taxon>Plasmodiidae</taxon>
        <taxon>Plasmodium</taxon>
        <taxon>Plasmodium (Plasmodium)</taxon>
    </lineage>
</organism>
<evidence type="ECO:0000313" key="5">
    <source>
        <dbReference type="Proteomes" id="UP000078560"/>
    </source>
</evidence>
<evidence type="ECO:0000313" key="4">
    <source>
        <dbReference type="Proteomes" id="UP000078546"/>
    </source>
</evidence>
<reference evidence="2" key="1">
    <citation type="submission" date="2016-05" db="EMBL/GenBank/DDBJ databases">
        <authorList>
            <person name="Lavstsen T."/>
            <person name="Jespersen J.S."/>
        </authorList>
    </citation>
    <scope>NUCLEOTIDE SEQUENCE [LARGE SCALE GENOMIC DNA]</scope>
</reference>
<name>A0A1A8VWF3_PLAOA</name>
<evidence type="ECO:0000256" key="1">
    <source>
        <dbReference type="SAM" id="MobiDB-lite"/>
    </source>
</evidence>
<dbReference type="AlphaFoldDB" id="A0A1A8VWF3"/>
<evidence type="ECO:0000313" key="3">
    <source>
        <dbReference type="EMBL" id="SBS92086.1"/>
    </source>
</evidence>
<protein>
    <submittedName>
        <fullName evidence="2">Uncharacterized protein</fullName>
    </submittedName>
</protein>
<accession>A0A1A8VWF3</accession>
<dbReference type="EMBL" id="FLQV01000404">
    <property type="protein sequence ID" value="SBS92086.1"/>
    <property type="molecule type" value="Genomic_DNA"/>
</dbReference>
<evidence type="ECO:0000313" key="2">
    <source>
        <dbReference type="EMBL" id="SBS84027.1"/>
    </source>
</evidence>
<gene>
    <name evidence="3" type="ORF">POVCU1_021890</name>
    <name evidence="2" type="ORF">POVCU2_0024050</name>
</gene>
<feature type="region of interest" description="Disordered" evidence="1">
    <location>
        <begin position="1"/>
        <end position="20"/>
    </location>
</feature>
<dbReference type="EMBL" id="FLQU01000332">
    <property type="protein sequence ID" value="SBS84027.1"/>
    <property type="molecule type" value="Genomic_DNA"/>
</dbReference>